<dbReference type="RefSeq" id="WP_391936888.1">
    <property type="nucleotide sequence ID" value="NZ_JBIBSM010000018.1"/>
</dbReference>
<accession>A0ABW6YJE4</accession>
<keyword evidence="3" id="KW-1185">Reference proteome</keyword>
<sequence length="414" mass="45983">MQAVHWVGGTGLYTPSRRHGPKWGPTTIVIAQEMSALTECRPGVDYLVRKLGMSERTVQYHLDMLREAGLLVYRSKGTRARGRMRLASVFERVIPVEFDEALGIRTRLRNEAAPAYERAPVGIAEQGRKLIGKLAKKAARKVRWKRSRTSRAAGLDCTPMQVGTSTVSPTALTRLPSESKLASGKKPSPAPKQQKPKARKLNPVGRRYQLARELISLVPWLGNASIARIAWVIRHVSDAGWTADSVRAFLDLAAEPDPRRPSALLAYRLRGAHLLWDTQEKRARAVDAWRDSRTATRRRHQEQPVEQPGPVSRVVRQRVNEAFAAVATQQATTGDTVEISADTNLVIEDLDRELIVDLRAAAQADPALILAALDCGMSEADARRLYTHPLVDRALRPTSPTLRLNSTWKDASYA</sequence>
<organism evidence="2 3">
    <name type="scientific">Streptomyces lateritius</name>
    <dbReference type="NCBI Taxonomy" id="67313"/>
    <lineage>
        <taxon>Bacteria</taxon>
        <taxon>Bacillati</taxon>
        <taxon>Actinomycetota</taxon>
        <taxon>Actinomycetes</taxon>
        <taxon>Kitasatosporales</taxon>
        <taxon>Streptomycetaceae</taxon>
        <taxon>Streptomyces</taxon>
    </lineage>
</organism>
<dbReference type="Proteomes" id="UP001603013">
    <property type="component" value="Unassembled WGS sequence"/>
</dbReference>
<reference evidence="2 3" key="1">
    <citation type="submission" date="2024-10" db="EMBL/GenBank/DDBJ databases">
        <title>The Natural Products Discovery Center: Release of the First 8490 Sequenced Strains for Exploring Actinobacteria Biosynthetic Diversity.</title>
        <authorList>
            <person name="Kalkreuter E."/>
            <person name="Kautsar S.A."/>
            <person name="Yang D."/>
            <person name="Bader C.D."/>
            <person name="Teijaro C.N."/>
            <person name="Fluegel L."/>
            <person name="Davis C.M."/>
            <person name="Simpson J.R."/>
            <person name="Lauterbach L."/>
            <person name="Steele A.D."/>
            <person name="Gui C."/>
            <person name="Meng S."/>
            <person name="Li G."/>
            <person name="Viehrig K."/>
            <person name="Ye F."/>
            <person name="Su P."/>
            <person name="Kiefer A.F."/>
            <person name="Nichols A."/>
            <person name="Cepeda A.J."/>
            <person name="Yan W."/>
            <person name="Fan B."/>
            <person name="Jiang Y."/>
            <person name="Adhikari A."/>
            <person name="Zheng C.-J."/>
            <person name="Schuster L."/>
            <person name="Cowan T.M."/>
            <person name="Smanski M.J."/>
            <person name="Chevrette M.G."/>
            <person name="De Carvalho L.P.S."/>
            <person name="Shen B."/>
        </authorList>
    </citation>
    <scope>NUCLEOTIDE SEQUENCE [LARGE SCALE GENOMIC DNA]</scope>
    <source>
        <strain evidence="2 3">NPDC015755</strain>
    </source>
</reference>
<protein>
    <submittedName>
        <fullName evidence="2">Winged helix-turn-helix domain-containing protein</fullName>
    </submittedName>
</protein>
<proteinExistence type="predicted"/>
<dbReference type="InterPro" id="IPR036390">
    <property type="entry name" value="WH_DNA-bd_sf"/>
</dbReference>
<dbReference type="SUPFAM" id="SSF46785">
    <property type="entry name" value="Winged helix' DNA-binding domain"/>
    <property type="match status" value="1"/>
</dbReference>
<feature type="region of interest" description="Disordered" evidence="1">
    <location>
        <begin position="287"/>
        <end position="309"/>
    </location>
</feature>
<dbReference type="InterPro" id="IPR036388">
    <property type="entry name" value="WH-like_DNA-bd_sf"/>
</dbReference>
<name>A0ABW6YJE4_9ACTN</name>
<dbReference type="Gene3D" id="1.10.10.10">
    <property type="entry name" value="Winged helix-like DNA-binding domain superfamily/Winged helix DNA-binding domain"/>
    <property type="match status" value="1"/>
</dbReference>
<evidence type="ECO:0000313" key="2">
    <source>
        <dbReference type="EMBL" id="MFF8279979.1"/>
    </source>
</evidence>
<evidence type="ECO:0000313" key="3">
    <source>
        <dbReference type="Proteomes" id="UP001603013"/>
    </source>
</evidence>
<gene>
    <name evidence="2" type="ORF">ACF05T_28420</name>
</gene>
<feature type="region of interest" description="Disordered" evidence="1">
    <location>
        <begin position="176"/>
        <end position="203"/>
    </location>
</feature>
<feature type="compositionally biased region" description="Low complexity" evidence="1">
    <location>
        <begin position="179"/>
        <end position="193"/>
    </location>
</feature>
<evidence type="ECO:0000256" key="1">
    <source>
        <dbReference type="SAM" id="MobiDB-lite"/>
    </source>
</evidence>
<dbReference type="EMBL" id="JBIBSM010000018">
    <property type="protein sequence ID" value="MFF8279979.1"/>
    <property type="molecule type" value="Genomic_DNA"/>
</dbReference>
<comment type="caution">
    <text evidence="2">The sequence shown here is derived from an EMBL/GenBank/DDBJ whole genome shotgun (WGS) entry which is preliminary data.</text>
</comment>